<evidence type="ECO:0000256" key="6">
    <source>
        <dbReference type="SAM" id="MobiDB-lite"/>
    </source>
</evidence>
<protein>
    <recommendedName>
        <fullName evidence="9">Hsp70 family protein</fullName>
    </recommendedName>
</protein>
<accession>A0A8J3ZU68</accession>
<dbReference type="InterPro" id="IPR018181">
    <property type="entry name" value="Heat_shock_70_CS"/>
</dbReference>
<feature type="region of interest" description="Disordered" evidence="6">
    <location>
        <begin position="339"/>
        <end position="362"/>
    </location>
</feature>
<evidence type="ECO:0000256" key="5">
    <source>
        <dbReference type="ARBA" id="ARBA00023186"/>
    </source>
</evidence>
<gene>
    <name evidence="7" type="ORF">Voc01_024820</name>
</gene>
<organism evidence="7 8">
    <name type="scientific">Virgisporangium ochraceum</name>
    <dbReference type="NCBI Taxonomy" id="65505"/>
    <lineage>
        <taxon>Bacteria</taxon>
        <taxon>Bacillati</taxon>
        <taxon>Actinomycetota</taxon>
        <taxon>Actinomycetes</taxon>
        <taxon>Micromonosporales</taxon>
        <taxon>Micromonosporaceae</taxon>
        <taxon>Virgisporangium</taxon>
    </lineage>
</organism>
<dbReference type="AlphaFoldDB" id="A0A8J3ZU68"/>
<dbReference type="Gene3D" id="3.90.640.10">
    <property type="entry name" value="Actin, Chain A, domain 4"/>
    <property type="match status" value="1"/>
</dbReference>
<dbReference type="InterPro" id="IPR043129">
    <property type="entry name" value="ATPase_NBD"/>
</dbReference>
<dbReference type="EMBL" id="BOPH01000027">
    <property type="protein sequence ID" value="GIJ67565.1"/>
    <property type="molecule type" value="Genomic_DNA"/>
</dbReference>
<dbReference type="RefSeq" id="WP_203927522.1">
    <property type="nucleotide sequence ID" value="NZ_BOPH01000027.1"/>
</dbReference>
<evidence type="ECO:0008006" key="9">
    <source>
        <dbReference type="Google" id="ProtNLM"/>
    </source>
</evidence>
<dbReference type="Gene3D" id="3.30.420.40">
    <property type="match status" value="2"/>
</dbReference>
<evidence type="ECO:0000313" key="8">
    <source>
        <dbReference type="Proteomes" id="UP000635606"/>
    </source>
</evidence>
<keyword evidence="5" id="KW-0143">Chaperone</keyword>
<dbReference type="GO" id="GO:0140662">
    <property type="term" value="F:ATP-dependent protein folding chaperone"/>
    <property type="evidence" value="ECO:0007669"/>
    <property type="project" value="InterPro"/>
</dbReference>
<dbReference type="Proteomes" id="UP000635606">
    <property type="component" value="Unassembled WGS sequence"/>
</dbReference>
<dbReference type="PROSITE" id="PS00329">
    <property type="entry name" value="HSP70_2"/>
    <property type="match status" value="1"/>
</dbReference>
<evidence type="ECO:0000256" key="1">
    <source>
        <dbReference type="ARBA" id="ARBA00007381"/>
    </source>
</evidence>
<dbReference type="PANTHER" id="PTHR42749:SF1">
    <property type="entry name" value="CELL SHAPE-DETERMINING PROTEIN MREB"/>
    <property type="match status" value="1"/>
</dbReference>
<proteinExistence type="inferred from homology"/>
<dbReference type="PROSITE" id="PS01036">
    <property type="entry name" value="HSP70_3"/>
    <property type="match status" value="1"/>
</dbReference>
<reference evidence="7" key="1">
    <citation type="submission" date="2021-01" db="EMBL/GenBank/DDBJ databases">
        <title>Whole genome shotgun sequence of Virgisporangium ochraceum NBRC 16418.</title>
        <authorList>
            <person name="Komaki H."/>
            <person name="Tamura T."/>
        </authorList>
    </citation>
    <scope>NUCLEOTIDE SEQUENCE</scope>
    <source>
        <strain evidence="7">NBRC 16418</strain>
    </source>
</reference>
<dbReference type="Pfam" id="PF00012">
    <property type="entry name" value="HSP70"/>
    <property type="match status" value="1"/>
</dbReference>
<comment type="caution">
    <text evidence="7">The sequence shown here is derived from an EMBL/GenBank/DDBJ whole genome shotgun (WGS) entry which is preliminary data.</text>
</comment>
<dbReference type="PRINTS" id="PR00301">
    <property type="entry name" value="HEATSHOCK70"/>
</dbReference>
<dbReference type="GO" id="GO:0005524">
    <property type="term" value="F:ATP binding"/>
    <property type="evidence" value="ECO:0007669"/>
    <property type="project" value="UniProtKB-KW"/>
</dbReference>
<dbReference type="SUPFAM" id="SSF53067">
    <property type="entry name" value="Actin-like ATPase domain"/>
    <property type="match status" value="2"/>
</dbReference>
<keyword evidence="8" id="KW-1185">Reference proteome</keyword>
<dbReference type="InterPro" id="IPR013126">
    <property type="entry name" value="Hsp_70_fam"/>
</dbReference>
<evidence type="ECO:0000256" key="4">
    <source>
        <dbReference type="ARBA" id="ARBA00023016"/>
    </source>
</evidence>
<keyword evidence="3" id="KW-0067">ATP-binding</keyword>
<comment type="similarity">
    <text evidence="1">Belongs to the heat shock protein 70 family.</text>
</comment>
<keyword evidence="4" id="KW-0346">Stress response</keyword>
<dbReference type="PANTHER" id="PTHR42749">
    <property type="entry name" value="CELL SHAPE-DETERMINING PROTEIN MREB"/>
    <property type="match status" value="1"/>
</dbReference>
<evidence type="ECO:0000256" key="2">
    <source>
        <dbReference type="ARBA" id="ARBA00022741"/>
    </source>
</evidence>
<evidence type="ECO:0000256" key="3">
    <source>
        <dbReference type="ARBA" id="ARBA00022840"/>
    </source>
</evidence>
<name>A0A8J3ZU68_9ACTN</name>
<feature type="compositionally biased region" description="Acidic residues" evidence="6">
    <location>
        <begin position="387"/>
        <end position="396"/>
    </location>
</feature>
<feature type="region of interest" description="Disordered" evidence="6">
    <location>
        <begin position="380"/>
        <end position="401"/>
    </location>
</feature>
<sequence length="445" mass="46426">MYRLAVDLGTCNTVAVVSRPGVAPRALLFDGSPILPSAVFVDGRGAIHAGRDAERLMADNPASFEPFPKRRVDDGAVWLGDRAVPVSDLLAGVLRRVAAEAALAGGAPGQVVLTAPVRWGAARRDVLRRAAATAGLGAVTVVDEPVAAGWYCAAVLGQRLDPGRLLVVFDFGGGTLDVTVVRADPSGPPATSLGDKPAFSVLGAGGLDDLGGADIDAALADHVSPAGAGDRRPLWTEVRAAKEMLSRTTVAPVRLPDGRSVHLTRDELHHVAAPLVERAVDETARVLAGCRVRPDQVLLVGGTSRLPLVASRLHARFGVVPVVPEQPELPVAYGAVIGPAPQRAAPSRPERRPDVPPVDRPASVVIGPGVRIEGAVHIRGAGAPSMPEDDDDDGDDAGAPAAPVRTRSFRWVGRTVRQLVLIALPVTIVMAVNEPARTFVLDLFR</sequence>
<evidence type="ECO:0000313" key="7">
    <source>
        <dbReference type="EMBL" id="GIJ67565.1"/>
    </source>
</evidence>
<keyword evidence="2" id="KW-0547">Nucleotide-binding</keyword>